<gene>
    <name evidence="1" type="ORF">SAMN04488121_1021068</name>
</gene>
<dbReference type="RefSeq" id="WP_089831933.1">
    <property type="nucleotide sequence ID" value="NZ_FNBN01000002.1"/>
</dbReference>
<evidence type="ECO:0000313" key="1">
    <source>
        <dbReference type="EMBL" id="SDF81463.1"/>
    </source>
</evidence>
<accession>A0A1G7P5C8</accession>
<reference evidence="1 2" key="1">
    <citation type="submission" date="2016-10" db="EMBL/GenBank/DDBJ databases">
        <authorList>
            <person name="de Groot N.N."/>
        </authorList>
    </citation>
    <scope>NUCLEOTIDE SEQUENCE [LARGE SCALE GENOMIC DNA]</scope>
    <source>
        <strain evidence="1 2">DSM 527</strain>
    </source>
</reference>
<organism evidence="1 2">
    <name type="scientific">Chitinophaga filiformis</name>
    <name type="common">Myxococcus filiformis</name>
    <name type="synonym">Flexibacter filiformis</name>
    <dbReference type="NCBI Taxonomy" id="104663"/>
    <lineage>
        <taxon>Bacteria</taxon>
        <taxon>Pseudomonadati</taxon>
        <taxon>Bacteroidota</taxon>
        <taxon>Chitinophagia</taxon>
        <taxon>Chitinophagales</taxon>
        <taxon>Chitinophagaceae</taxon>
        <taxon>Chitinophaga</taxon>
    </lineage>
</organism>
<dbReference type="OrthoDB" id="583528at2"/>
<dbReference type="Proteomes" id="UP000199045">
    <property type="component" value="Unassembled WGS sequence"/>
</dbReference>
<dbReference type="AlphaFoldDB" id="A0A1G7P5C8"/>
<name>A0A1G7P5C8_CHIFI</name>
<protein>
    <submittedName>
        <fullName evidence="1">Uncharacterized protein</fullName>
    </submittedName>
</protein>
<dbReference type="EMBL" id="FNBN01000002">
    <property type="protein sequence ID" value="SDF81463.1"/>
    <property type="molecule type" value="Genomic_DNA"/>
</dbReference>
<evidence type="ECO:0000313" key="2">
    <source>
        <dbReference type="Proteomes" id="UP000199045"/>
    </source>
</evidence>
<sequence>MAFQITYRRLAVVNMLHSFYLDKEGSTYYSLSQEDQEFRLADLLMDNRYNLMDNVTITPTPATEKLLKGQRIVYRQTSTGLVLGIASAPGPNGALITAVPVSGQLRLQFVIRLKNAALLSRSNLRINPVFPACYYFTNDDTTTGKSFPSLSTSVKEFTDGRLYEMGEMAIVNGNMSQAIARTDSAATGWVTTDDFHLINEYDRILLPLKFSYTFDKQGITQANFVLLKGADEIKTLPFQHADGLQNAALDFTGTPDGIYTLKISGSNSYERSYTVYLHSTLYQQDAWGVLDLVMHTNDAAFQLVDADGALRTPSAPVFELRFANRATYWKYYLQKADPPGADVNWEEVLPAPPGIKKVIISKQPYPLMQAYRRVSYAAVSLPNPDGELISRQGDLICSEILLPKMKL</sequence>
<proteinExistence type="predicted"/>
<dbReference type="STRING" id="104663.SAMN04488121_1021068"/>